<reference evidence="2" key="1">
    <citation type="submission" date="2021-02" db="EMBL/GenBank/DDBJ databases">
        <authorList>
            <person name="Palmer J.M."/>
        </authorList>
    </citation>
    <scope>NUCLEOTIDE SEQUENCE</scope>
    <source>
        <strain evidence="2">SCRP734</strain>
    </source>
</reference>
<evidence type="ECO:0000313" key="3">
    <source>
        <dbReference type="Proteomes" id="UP000694044"/>
    </source>
</evidence>
<dbReference type="AlphaFoldDB" id="A0A8T1WCL7"/>
<feature type="region of interest" description="Disordered" evidence="1">
    <location>
        <begin position="99"/>
        <end position="136"/>
    </location>
</feature>
<keyword evidence="3" id="KW-1185">Reference proteome</keyword>
<gene>
    <name evidence="2" type="ORF">PHYPSEUDO_010517</name>
</gene>
<dbReference type="Proteomes" id="UP000694044">
    <property type="component" value="Unassembled WGS sequence"/>
</dbReference>
<organism evidence="2 3">
    <name type="scientific">Phytophthora pseudosyringae</name>
    <dbReference type="NCBI Taxonomy" id="221518"/>
    <lineage>
        <taxon>Eukaryota</taxon>
        <taxon>Sar</taxon>
        <taxon>Stramenopiles</taxon>
        <taxon>Oomycota</taxon>
        <taxon>Peronosporomycetes</taxon>
        <taxon>Peronosporales</taxon>
        <taxon>Peronosporaceae</taxon>
        <taxon>Phytophthora</taxon>
    </lineage>
</organism>
<proteinExistence type="predicted"/>
<comment type="caution">
    <text evidence="2">The sequence shown here is derived from an EMBL/GenBank/DDBJ whole genome shotgun (WGS) entry which is preliminary data.</text>
</comment>
<sequence>MPSASTALGNARPACSLAQGNADRARSHTGLHIRVASPVLVPPSACVPSRRRHSGHGHVARITRRKNCNPRGEAVDGRFPAGGFLSAWWRSQPRWQSYSRGTNRNLQRHGAEATRPPAHRQQGRQHLARTAKPLQE</sequence>
<feature type="compositionally biased region" description="Basic residues" evidence="1">
    <location>
        <begin position="117"/>
        <end position="129"/>
    </location>
</feature>
<dbReference type="EMBL" id="JAGDFM010000045">
    <property type="protein sequence ID" value="KAG7389389.1"/>
    <property type="molecule type" value="Genomic_DNA"/>
</dbReference>
<accession>A0A8T1WCL7</accession>
<name>A0A8T1WCL7_9STRA</name>
<evidence type="ECO:0000313" key="2">
    <source>
        <dbReference type="EMBL" id="KAG7389389.1"/>
    </source>
</evidence>
<protein>
    <submittedName>
        <fullName evidence="2">Uncharacterized protein</fullName>
    </submittedName>
</protein>
<evidence type="ECO:0000256" key="1">
    <source>
        <dbReference type="SAM" id="MobiDB-lite"/>
    </source>
</evidence>